<dbReference type="Proteomes" id="UP001479436">
    <property type="component" value="Unassembled WGS sequence"/>
</dbReference>
<dbReference type="PANTHER" id="PTHR31964">
    <property type="entry name" value="ADENINE NUCLEOTIDE ALPHA HYDROLASES-LIKE SUPERFAMILY PROTEIN"/>
    <property type="match status" value="1"/>
</dbReference>
<dbReference type="Gene3D" id="3.40.50.620">
    <property type="entry name" value="HUPs"/>
    <property type="match status" value="1"/>
</dbReference>
<reference evidence="2 3" key="1">
    <citation type="submission" date="2023-04" db="EMBL/GenBank/DDBJ databases">
        <title>Genome of Basidiobolus ranarum AG-B5.</title>
        <authorList>
            <person name="Stajich J.E."/>
            <person name="Carter-House D."/>
            <person name="Gryganskyi A."/>
        </authorList>
    </citation>
    <scope>NUCLEOTIDE SEQUENCE [LARGE SCALE GENOMIC DNA]</scope>
    <source>
        <strain evidence="2 3">AG-B5</strain>
    </source>
</reference>
<evidence type="ECO:0000259" key="1">
    <source>
        <dbReference type="Pfam" id="PF00582"/>
    </source>
</evidence>
<organism evidence="2 3">
    <name type="scientific">Basidiobolus ranarum</name>
    <dbReference type="NCBI Taxonomy" id="34480"/>
    <lineage>
        <taxon>Eukaryota</taxon>
        <taxon>Fungi</taxon>
        <taxon>Fungi incertae sedis</taxon>
        <taxon>Zoopagomycota</taxon>
        <taxon>Entomophthoromycotina</taxon>
        <taxon>Basidiobolomycetes</taxon>
        <taxon>Basidiobolales</taxon>
        <taxon>Basidiobolaceae</taxon>
        <taxon>Basidiobolus</taxon>
    </lineage>
</organism>
<evidence type="ECO:0000313" key="3">
    <source>
        <dbReference type="Proteomes" id="UP001479436"/>
    </source>
</evidence>
<sequence length="178" mass="20048">MSKIVIAYDNTKYSRNALAWAIENAYHPGDKVILLTVGVLSCKFGDLLSNTLENAQYQTSWVNQERQEHAEAKAKREAEEILKKGLEWLSEQMQKKDIQINCDAVALTGIDPRTRIVDYVSSQEVYMLVLGDRGLNAMQSQILGSVSKHCIHSAPCPVLTVKYHETEEQLQPTLLQSN</sequence>
<dbReference type="InterPro" id="IPR014729">
    <property type="entry name" value="Rossmann-like_a/b/a_fold"/>
</dbReference>
<protein>
    <recommendedName>
        <fullName evidence="1">UspA domain-containing protein</fullName>
    </recommendedName>
</protein>
<gene>
    <name evidence="2" type="ORF">K7432_005029</name>
</gene>
<dbReference type="PRINTS" id="PR01438">
    <property type="entry name" value="UNVRSLSTRESS"/>
</dbReference>
<dbReference type="CDD" id="cd23659">
    <property type="entry name" value="USP_At3g01520-like"/>
    <property type="match status" value="1"/>
</dbReference>
<proteinExistence type="predicted"/>
<name>A0ABR2WX95_9FUNG</name>
<keyword evidence="3" id="KW-1185">Reference proteome</keyword>
<feature type="domain" description="UspA" evidence="1">
    <location>
        <begin position="2"/>
        <end position="162"/>
    </location>
</feature>
<dbReference type="PANTHER" id="PTHR31964:SF113">
    <property type="entry name" value="USPA DOMAIN-CONTAINING PROTEIN"/>
    <property type="match status" value="1"/>
</dbReference>
<dbReference type="EMBL" id="JASJQH010000187">
    <property type="protein sequence ID" value="KAK9766130.1"/>
    <property type="molecule type" value="Genomic_DNA"/>
</dbReference>
<dbReference type="InterPro" id="IPR006015">
    <property type="entry name" value="Universal_stress_UspA"/>
</dbReference>
<evidence type="ECO:0000313" key="2">
    <source>
        <dbReference type="EMBL" id="KAK9766130.1"/>
    </source>
</evidence>
<dbReference type="SUPFAM" id="SSF52402">
    <property type="entry name" value="Adenine nucleotide alpha hydrolases-like"/>
    <property type="match status" value="1"/>
</dbReference>
<dbReference type="Pfam" id="PF00582">
    <property type="entry name" value="Usp"/>
    <property type="match status" value="1"/>
</dbReference>
<accession>A0ABR2WX95</accession>
<comment type="caution">
    <text evidence="2">The sequence shown here is derived from an EMBL/GenBank/DDBJ whole genome shotgun (WGS) entry which is preliminary data.</text>
</comment>
<dbReference type="InterPro" id="IPR006016">
    <property type="entry name" value="UspA"/>
</dbReference>